<accession>A0A9W7E935</accession>
<keyword evidence="4 10" id="KW-0812">Transmembrane</keyword>
<name>A0A9W7E935_9STRA</name>
<dbReference type="InterPro" id="IPR030457">
    <property type="entry name" value="ELO_CS"/>
</dbReference>
<evidence type="ECO:0000256" key="4">
    <source>
        <dbReference type="ARBA" id="ARBA00022692"/>
    </source>
</evidence>
<organism evidence="11 12">
    <name type="scientific">Triparma strigata</name>
    <dbReference type="NCBI Taxonomy" id="1606541"/>
    <lineage>
        <taxon>Eukaryota</taxon>
        <taxon>Sar</taxon>
        <taxon>Stramenopiles</taxon>
        <taxon>Ochrophyta</taxon>
        <taxon>Bolidophyceae</taxon>
        <taxon>Parmales</taxon>
        <taxon>Triparmaceae</taxon>
        <taxon>Triparma</taxon>
    </lineage>
</organism>
<feature type="transmembrane region" description="Helical" evidence="10">
    <location>
        <begin position="60"/>
        <end position="77"/>
    </location>
</feature>
<keyword evidence="3 10" id="KW-0808">Transferase</keyword>
<comment type="catalytic activity">
    <reaction evidence="10">
        <text>an acyl-CoA + malonyl-CoA + H(+) = a 3-oxoacyl-CoA + CO2 + CoA</text>
        <dbReference type="Rhea" id="RHEA:50252"/>
        <dbReference type="ChEBI" id="CHEBI:15378"/>
        <dbReference type="ChEBI" id="CHEBI:16526"/>
        <dbReference type="ChEBI" id="CHEBI:57287"/>
        <dbReference type="ChEBI" id="CHEBI:57384"/>
        <dbReference type="ChEBI" id="CHEBI:58342"/>
        <dbReference type="ChEBI" id="CHEBI:90726"/>
    </reaction>
    <physiologicalReaction direction="left-to-right" evidence="10">
        <dbReference type="Rhea" id="RHEA:50253"/>
    </physiologicalReaction>
</comment>
<protein>
    <recommendedName>
        <fullName evidence="10">Elongation of fatty acids protein</fullName>
        <ecNumber evidence="10">2.3.1.-</ecNumber>
    </recommendedName>
</protein>
<dbReference type="InterPro" id="IPR002076">
    <property type="entry name" value="ELO_fam"/>
</dbReference>
<feature type="transmembrane region" description="Helical" evidence="10">
    <location>
        <begin position="160"/>
        <end position="182"/>
    </location>
</feature>
<reference evidence="12" key="1">
    <citation type="journal article" date="2023" name="Commun. Biol.">
        <title>Genome analysis of Parmales, the sister group of diatoms, reveals the evolutionary specialization of diatoms from phago-mixotrophs to photoautotrophs.</title>
        <authorList>
            <person name="Ban H."/>
            <person name="Sato S."/>
            <person name="Yoshikawa S."/>
            <person name="Yamada K."/>
            <person name="Nakamura Y."/>
            <person name="Ichinomiya M."/>
            <person name="Sato N."/>
            <person name="Blanc-Mathieu R."/>
            <person name="Endo H."/>
            <person name="Kuwata A."/>
            <person name="Ogata H."/>
        </authorList>
    </citation>
    <scope>NUCLEOTIDE SEQUENCE [LARGE SCALE GENOMIC DNA]</scope>
    <source>
        <strain evidence="12">NIES 3701</strain>
    </source>
</reference>
<comment type="caution">
    <text evidence="11">The sequence shown here is derived from an EMBL/GenBank/DDBJ whole genome shotgun (WGS) entry which is preliminary data.</text>
</comment>
<keyword evidence="9 10" id="KW-0275">Fatty acid biosynthesis</keyword>
<dbReference type="PROSITE" id="PS01188">
    <property type="entry name" value="ELO"/>
    <property type="match status" value="1"/>
</dbReference>
<evidence type="ECO:0000313" key="12">
    <source>
        <dbReference type="Proteomes" id="UP001165085"/>
    </source>
</evidence>
<dbReference type="PANTHER" id="PTHR11157:SF126">
    <property type="entry name" value="ELONGATION OF VERY LONG CHAIN FATTY ACIDS PROTEIN"/>
    <property type="match status" value="1"/>
</dbReference>
<keyword evidence="7 10" id="KW-0443">Lipid metabolism</keyword>
<evidence type="ECO:0000256" key="10">
    <source>
        <dbReference type="RuleBase" id="RU361115"/>
    </source>
</evidence>
<dbReference type="AlphaFoldDB" id="A0A9W7E935"/>
<evidence type="ECO:0000256" key="7">
    <source>
        <dbReference type="ARBA" id="ARBA00023098"/>
    </source>
</evidence>
<comment type="similarity">
    <text evidence="10">Belongs to the ELO family.</text>
</comment>
<dbReference type="GO" id="GO:0019367">
    <property type="term" value="P:fatty acid elongation, saturated fatty acid"/>
    <property type="evidence" value="ECO:0007669"/>
    <property type="project" value="TreeGrafter"/>
</dbReference>
<dbReference type="GO" id="GO:0042761">
    <property type="term" value="P:very long-chain fatty acid biosynthetic process"/>
    <property type="evidence" value="ECO:0007669"/>
    <property type="project" value="TreeGrafter"/>
</dbReference>
<evidence type="ECO:0000256" key="1">
    <source>
        <dbReference type="ARBA" id="ARBA00004141"/>
    </source>
</evidence>
<feature type="transmembrane region" description="Helical" evidence="10">
    <location>
        <begin position="219"/>
        <end position="242"/>
    </location>
</feature>
<keyword evidence="2 10" id="KW-0444">Lipid biosynthesis</keyword>
<dbReference type="EMBL" id="BRXY01000139">
    <property type="protein sequence ID" value="GMH70427.1"/>
    <property type="molecule type" value="Genomic_DNA"/>
</dbReference>
<feature type="transmembrane region" description="Helical" evidence="10">
    <location>
        <begin position="89"/>
        <end position="115"/>
    </location>
</feature>
<feature type="transmembrane region" description="Helical" evidence="10">
    <location>
        <begin position="121"/>
        <end position="139"/>
    </location>
</feature>
<evidence type="ECO:0000256" key="3">
    <source>
        <dbReference type="ARBA" id="ARBA00022679"/>
    </source>
</evidence>
<keyword evidence="12" id="KW-1185">Reference proteome</keyword>
<comment type="subcellular location">
    <subcellularLocation>
        <location evidence="1">Membrane</location>
        <topology evidence="1">Multi-pass membrane protein</topology>
    </subcellularLocation>
</comment>
<dbReference type="EC" id="2.3.1.-" evidence="10"/>
<keyword evidence="8 10" id="KW-0472">Membrane</keyword>
<feature type="transmembrane region" description="Helical" evidence="10">
    <location>
        <begin position="188"/>
        <end position="207"/>
    </location>
</feature>
<evidence type="ECO:0000313" key="11">
    <source>
        <dbReference type="EMBL" id="GMH70427.1"/>
    </source>
</evidence>
<dbReference type="Proteomes" id="UP001165085">
    <property type="component" value="Unassembled WGS sequence"/>
</dbReference>
<sequence length="353" mass="39534">MCKSVKEASSSSQASQPAAAASFAGQMTCLSVVTALLAVYCKFTFVDDSTYPPKAPLHSYKIPLALTSLYLLSLPLLKSLKLPNPKSLLLPAMLLYNVFQVLLNLYTVLLILSSLSSGHPFIGSTSSPLCSLPLWIHYTNKYLEFLDTSFMLLRQRYDQVSFLHVYHHFTITWAWYIGVLLWPSGDSYFGALLNSGIHVLMYGYYSMTLMGLSCPWKKYLTLAQLCQFVSVVIYTCGCVYYNWEVLEAKHFTAMAVQVGEMASLFFLFGRFYKKSYKVKKGEKKDDLHIDECQNAIEESVENDMYVDQCAAAVKEGVVGLNEVGGVVYSRVTVGGKEKLHKKAVEKNSWSMVG</sequence>
<evidence type="ECO:0000256" key="6">
    <source>
        <dbReference type="ARBA" id="ARBA00022989"/>
    </source>
</evidence>
<evidence type="ECO:0000256" key="2">
    <source>
        <dbReference type="ARBA" id="ARBA00022516"/>
    </source>
</evidence>
<evidence type="ECO:0000256" key="8">
    <source>
        <dbReference type="ARBA" id="ARBA00023136"/>
    </source>
</evidence>
<dbReference type="GO" id="GO:0034625">
    <property type="term" value="P:fatty acid elongation, monounsaturated fatty acid"/>
    <property type="evidence" value="ECO:0007669"/>
    <property type="project" value="TreeGrafter"/>
</dbReference>
<dbReference type="OrthoDB" id="434092at2759"/>
<dbReference type="GO" id="GO:0005789">
    <property type="term" value="C:endoplasmic reticulum membrane"/>
    <property type="evidence" value="ECO:0007669"/>
    <property type="project" value="TreeGrafter"/>
</dbReference>
<feature type="transmembrane region" description="Helical" evidence="10">
    <location>
        <begin position="20"/>
        <end position="40"/>
    </location>
</feature>
<evidence type="ECO:0000256" key="5">
    <source>
        <dbReference type="ARBA" id="ARBA00022832"/>
    </source>
</evidence>
<feature type="transmembrane region" description="Helical" evidence="10">
    <location>
        <begin position="254"/>
        <end position="272"/>
    </location>
</feature>
<keyword evidence="5 10" id="KW-0276">Fatty acid metabolism</keyword>
<dbReference type="GO" id="GO:0030148">
    <property type="term" value="P:sphingolipid biosynthetic process"/>
    <property type="evidence" value="ECO:0007669"/>
    <property type="project" value="TreeGrafter"/>
</dbReference>
<gene>
    <name evidence="11" type="ORF">TrST_g4899</name>
</gene>
<evidence type="ECO:0000256" key="9">
    <source>
        <dbReference type="ARBA" id="ARBA00023160"/>
    </source>
</evidence>
<proteinExistence type="inferred from homology"/>
<keyword evidence="6 10" id="KW-1133">Transmembrane helix</keyword>
<dbReference type="Pfam" id="PF01151">
    <property type="entry name" value="ELO"/>
    <property type="match status" value="1"/>
</dbReference>
<dbReference type="GO" id="GO:0034626">
    <property type="term" value="P:fatty acid elongation, polyunsaturated fatty acid"/>
    <property type="evidence" value="ECO:0007669"/>
    <property type="project" value="TreeGrafter"/>
</dbReference>
<dbReference type="GO" id="GO:0009922">
    <property type="term" value="F:fatty acid elongase activity"/>
    <property type="evidence" value="ECO:0007669"/>
    <property type="project" value="InterPro"/>
</dbReference>
<comment type="caution">
    <text evidence="10">Lacks conserved residue(s) required for the propagation of feature annotation.</text>
</comment>
<dbReference type="PANTHER" id="PTHR11157">
    <property type="entry name" value="FATTY ACID ACYL TRANSFERASE-RELATED"/>
    <property type="match status" value="1"/>
</dbReference>